<keyword evidence="6" id="KW-1185">Reference proteome</keyword>
<feature type="domain" description="Outer membrane lipoprotein BamD-like" evidence="4">
    <location>
        <begin position="34"/>
        <end position="179"/>
    </location>
</feature>
<sequence>MKGRFFTILCVAALLTSCGEYNKVLKSTDYNYRFEYAKRAFEQKKYTQAATLLESVYTVFKGTDKAEESLYLLGLSYYENKDYLNAGSYFKQYYTQYPKGQYAELARFYSGYGYYLDSPEPQLDQSETVKAIEELQAFLDYFPKSDKVSIAQNAIFELQDKLVLKELENAQLYYNLGNYMGDNYESAVITAKNAIKDYPYSKYKEQLEFLILKARYSEASQSVEEKKEERFRTVIDEYYSFINDYPDSKDRKEADNIFKIASKHVSEK</sequence>
<evidence type="ECO:0000256" key="3">
    <source>
        <dbReference type="ARBA" id="ARBA00023237"/>
    </source>
</evidence>
<organism evidence="5 6">
    <name type="scientific">Sodaliphilus pleomorphus</name>
    <dbReference type="NCBI Taxonomy" id="2606626"/>
    <lineage>
        <taxon>Bacteria</taxon>
        <taxon>Pseudomonadati</taxon>
        <taxon>Bacteroidota</taxon>
        <taxon>Bacteroidia</taxon>
        <taxon>Bacteroidales</taxon>
        <taxon>Muribaculaceae</taxon>
        <taxon>Sodaliphilus</taxon>
    </lineage>
</organism>
<gene>
    <name evidence="5" type="primary">bamD</name>
    <name evidence="5" type="ORF">FYJ29_05005</name>
</gene>
<proteinExistence type="predicted"/>
<evidence type="ECO:0000313" key="5">
    <source>
        <dbReference type="EMBL" id="MSS17123.1"/>
    </source>
</evidence>
<dbReference type="RefSeq" id="WP_154326622.1">
    <property type="nucleotide sequence ID" value="NZ_CP045696.1"/>
</dbReference>
<evidence type="ECO:0000256" key="1">
    <source>
        <dbReference type="ARBA" id="ARBA00022729"/>
    </source>
</evidence>
<dbReference type="SUPFAM" id="SSF48452">
    <property type="entry name" value="TPR-like"/>
    <property type="match status" value="1"/>
</dbReference>
<protein>
    <submittedName>
        <fullName evidence="5">Outer membrane protein assembly factor BamD</fullName>
    </submittedName>
</protein>
<dbReference type="Pfam" id="PF13525">
    <property type="entry name" value="YfiO"/>
    <property type="match status" value="1"/>
</dbReference>
<dbReference type="InterPro" id="IPR039565">
    <property type="entry name" value="BamD-like"/>
</dbReference>
<dbReference type="AlphaFoldDB" id="A0A6L5XCZ4"/>
<accession>A0A6L5XCZ4</accession>
<name>A0A6L5XCZ4_9BACT</name>
<comment type="caution">
    <text evidence="5">The sequence shown here is derived from an EMBL/GenBank/DDBJ whole genome shotgun (WGS) entry which is preliminary data.</text>
</comment>
<keyword evidence="2" id="KW-0472">Membrane</keyword>
<dbReference type="InterPro" id="IPR017689">
    <property type="entry name" value="BamD"/>
</dbReference>
<reference evidence="5 6" key="1">
    <citation type="submission" date="2019-08" db="EMBL/GenBank/DDBJ databases">
        <title>In-depth cultivation of the pig gut microbiome towards novel bacterial diversity and tailored functional studies.</title>
        <authorList>
            <person name="Wylensek D."/>
            <person name="Hitch T.C.A."/>
            <person name="Clavel T."/>
        </authorList>
    </citation>
    <scope>NUCLEOTIDE SEQUENCE [LARGE SCALE GENOMIC DNA]</scope>
    <source>
        <strain evidence="5 6">Oil-RF-744-WCA-WT-10</strain>
    </source>
</reference>
<dbReference type="EMBL" id="VULT01000006">
    <property type="protein sequence ID" value="MSS17123.1"/>
    <property type="molecule type" value="Genomic_DNA"/>
</dbReference>
<evidence type="ECO:0000256" key="2">
    <source>
        <dbReference type="ARBA" id="ARBA00023136"/>
    </source>
</evidence>
<evidence type="ECO:0000313" key="6">
    <source>
        <dbReference type="Proteomes" id="UP000483362"/>
    </source>
</evidence>
<dbReference type="InterPro" id="IPR011990">
    <property type="entry name" value="TPR-like_helical_dom_sf"/>
</dbReference>
<keyword evidence="1" id="KW-0732">Signal</keyword>
<dbReference type="PROSITE" id="PS51257">
    <property type="entry name" value="PROKAR_LIPOPROTEIN"/>
    <property type="match status" value="1"/>
</dbReference>
<dbReference type="Gene3D" id="1.25.40.10">
    <property type="entry name" value="Tetratricopeptide repeat domain"/>
    <property type="match status" value="1"/>
</dbReference>
<keyword evidence="3" id="KW-0998">Cell outer membrane</keyword>
<evidence type="ECO:0000259" key="4">
    <source>
        <dbReference type="Pfam" id="PF13525"/>
    </source>
</evidence>
<dbReference type="Proteomes" id="UP000483362">
    <property type="component" value="Unassembled WGS sequence"/>
</dbReference>
<dbReference type="NCBIfam" id="TIGR03302">
    <property type="entry name" value="OM_YfiO"/>
    <property type="match status" value="1"/>
</dbReference>